<dbReference type="PROSITE" id="PS00973">
    <property type="entry name" value="USP_2"/>
    <property type="match status" value="1"/>
</dbReference>
<organism evidence="3 4">
    <name type="scientific">Sphaerosporella brunnea</name>
    <dbReference type="NCBI Taxonomy" id="1250544"/>
    <lineage>
        <taxon>Eukaryota</taxon>
        <taxon>Fungi</taxon>
        <taxon>Dikarya</taxon>
        <taxon>Ascomycota</taxon>
        <taxon>Pezizomycotina</taxon>
        <taxon>Pezizomycetes</taxon>
        <taxon>Pezizales</taxon>
        <taxon>Pyronemataceae</taxon>
        <taxon>Sphaerosporella</taxon>
    </lineage>
</organism>
<proteinExistence type="predicted"/>
<protein>
    <recommendedName>
        <fullName evidence="2">USP domain-containing protein</fullName>
    </recommendedName>
</protein>
<dbReference type="GO" id="GO:0005829">
    <property type="term" value="C:cytosol"/>
    <property type="evidence" value="ECO:0007669"/>
    <property type="project" value="TreeGrafter"/>
</dbReference>
<dbReference type="GO" id="GO:0005634">
    <property type="term" value="C:nucleus"/>
    <property type="evidence" value="ECO:0007669"/>
    <property type="project" value="TreeGrafter"/>
</dbReference>
<dbReference type="Pfam" id="PF00443">
    <property type="entry name" value="UCH"/>
    <property type="match status" value="1"/>
</dbReference>
<dbReference type="PROSITE" id="PS50235">
    <property type="entry name" value="USP_3"/>
    <property type="match status" value="1"/>
</dbReference>
<dbReference type="GO" id="GO:0004843">
    <property type="term" value="F:cysteine-type deubiquitinase activity"/>
    <property type="evidence" value="ECO:0007669"/>
    <property type="project" value="InterPro"/>
</dbReference>
<feature type="region of interest" description="Disordered" evidence="1">
    <location>
        <begin position="1187"/>
        <end position="1212"/>
    </location>
</feature>
<dbReference type="InterPro" id="IPR018200">
    <property type="entry name" value="USP_CS"/>
</dbReference>
<dbReference type="InterPro" id="IPR021905">
    <property type="entry name" value="DUF3517"/>
</dbReference>
<dbReference type="InterPro" id="IPR038765">
    <property type="entry name" value="Papain-like_cys_pep_sf"/>
</dbReference>
<feature type="compositionally biased region" description="Basic and acidic residues" evidence="1">
    <location>
        <begin position="1199"/>
        <end position="1212"/>
    </location>
</feature>
<dbReference type="InParanoid" id="A0A5J5EDC5"/>
<dbReference type="Gene3D" id="3.90.70.10">
    <property type="entry name" value="Cysteine proteinases"/>
    <property type="match status" value="1"/>
</dbReference>
<evidence type="ECO:0000313" key="3">
    <source>
        <dbReference type="EMBL" id="KAA8893263.1"/>
    </source>
</evidence>
<dbReference type="PANTHER" id="PTHR24006:SF827">
    <property type="entry name" value="UBIQUITIN CARBOXYL-TERMINAL HYDROLASE 34"/>
    <property type="match status" value="1"/>
</dbReference>
<keyword evidence="4" id="KW-1185">Reference proteome</keyword>
<dbReference type="FunFam" id="3.90.70.10:FF:000022">
    <property type="entry name" value="Ubiquitin carboxyl-terminal hydrolase 24"/>
    <property type="match status" value="1"/>
</dbReference>
<evidence type="ECO:0000259" key="2">
    <source>
        <dbReference type="PROSITE" id="PS50235"/>
    </source>
</evidence>
<dbReference type="Proteomes" id="UP000326924">
    <property type="component" value="Unassembled WGS sequence"/>
</dbReference>
<dbReference type="SUPFAM" id="SSF54001">
    <property type="entry name" value="Cysteine proteinases"/>
    <property type="match status" value="1"/>
</dbReference>
<name>A0A5J5EDC5_9PEZI</name>
<sequence length="1212" mass="139214">MDPANKQSSDDDILPHPESFVDCLLLLLRRLSQPPYSGLADVDSCITSALFVLFRACHINPQIWQQISKGPNLRELVQRFLVEDLRPVIRQCMSEAICTLCTEPPRISSGEFIHSFWPILSDIISNVQRLDPRSSHHLFHAAITVFEFLGVSGLQPTDLQIFYRDWSLQLRNHMVNEIVGQSTEDDVIIGFTRLLNRCIVLMHNQGIAMSSQLVDTWKSLLFPDCTFAPSTGSERIPCLHDVSRAELYKLTLELVENHQECLNQIAKFNSRLFPNDETLCDEHWVDRDRWLRAPTGLVGLQNLSNTCYLNSLLTQLFMNRSFLGFVLRLPVAHNDQMRRSSYCLKALFARMQYSFSKALEPRDLVESLRDFAGEPIDPHVQMDVDEFFNLLFDRLESEMPSTEHKSTFRSYYGGHLVQQVKSNECPHISERTEPFSAIQCDIKGKHTLQESLKAYVEGEIMEGVDNKYRCTTCDKLVDAVKRTCLKDIPDHLICHLKRFDFDLQTMHRSKINDRFEFPTKLDMRPYTIDHLSSMESNARCQSDHDVFELVGVLVHTGTAESGHYYSYIRDRLSPVENPIWLEYNDSEVSLFDPSTIPENCFGGGDNVSATGYVLSKSFSAYMLFYQRSSSLQKSHIPSDLDPEPPVPADLRREILKENEQLIKRYSMFSNDYVVFVSKLVQAQFRMPAHTIDNNSSGEDALRLGLRAFEQICSRIKDFPPCDELVSSILDLASRDEKCLKAFFQWASDSNVITTLIIDNPFQEIRRLFIRMLINAMDHLRRTNWLLYGISGTLDDDSDKPLLRKQTILYHVCRGFAEAWNGLQNSFKPWNDYFGFLIEICTWGEDEKDYMLKTGILKKLLEMIVVDSLPTTRRSDSKIENFVRLMNKPRVPLARPAELLSLLMSRCSPYVRTSNSEEARDKLRQDVRLPLTKYEEYCFRMTPPRSAPVLAVFLKLLETTGTVGSMERLTMHLLADETAPAEDELLEMLKNTLLGGISVEPAVHAAPYLRCLQGFVAATKSQSYATDIICKVSEEIPTIGMTGGVEHLQFFQYLWTLDQPGRKVRTHILQYIYQWAPALVVYHDGNVRDAAEDFICDVLFDHPQLPMEIIHQAKFDLANALFQFIRTKLPQNRQPLDENTFTPAMALLEKCREAVDKDEEEQFCSRIEELKSYIDRIVLEEEEDIDAVSDDWGGGSEFGSDTRDVNPTEEFRC</sequence>
<dbReference type="InterPro" id="IPR050164">
    <property type="entry name" value="Peptidase_C19"/>
</dbReference>
<evidence type="ECO:0000313" key="4">
    <source>
        <dbReference type="Proteomes" id="UP000326924"/>
    </source>
</evidence>
<feature type="domain" description="USP" evidence="2">
    <location>
        <begin position="298"/>
        <end position="628"/>
    </location>
</feature>
<dbReference type="OrthoDB" id="420187at2759"/>
<dbReference type="PANTHER" id="PTHR24006">
    <property type="entry name" value="UBIQUITIN CARBOXYL-TERMINAL HYDROLASE"/>
    <property type="match status" value="1"/>
</dbReference>
<dbReference type="CDD" id="cd02659">
    <property type="entry name" value="peptidase_C19C"/>
    <property type="match status" value="1"/>
</dbReference>
<dbReference type="InterPro" id="IPR028889">
    <property type="entry name" value="USP"/>
</dbReference>
<evidence type="ECO:0000256" key="1">
    <source>
        <dbReference type="SAM" id="MobiDB-lite"/>
    </source>
</evidence>
<dbReference type="Pfam" id="PF12030">
    <property type="entry name" value="DUF3517"/>
    <property type="match status" value="1"/>
</dbReference>
<reference evidence="3 4" key="1">
    <citation type="submission" date="2019-09" db="EMBL/GenBank/DDBJ databases">
        <title>Draft genome of the ectomycorrhizal ascomycete Sphaerosporella brunnea.</title>
        <authorList>
            <consortium name="DOE Joint Genome Institute"/>
            <person name="Benucci G.M."/>
            <person name="Marozzi G."/>
            <person name="Antonielli L."/>
            <person name="Sanchez S."/>
            <person name="Marco P."/>
            <person name="Wang X."/>
            <person name="Falini L.B."/>
            <person name="Barry K."/>
            <person name="Haridas S."/>
            <person name="Lipzen A."/>
            <person name="Labutti K."/>
            <person name="Grigoriev I.V."/>
            <person name="Murat C."/>
            <person name="Martin F."/>
            <person name="Albertini E."/>
            <person name="Donnini D."/>
            <person name="Bonito G."/>
        </authorList>
    </citation>
    <scope>NUCLEOTIDE SEQUENCE [LARGE SCALE GENOMIC DNA]</scope>
    <source>
        <strain evidence="3 4">Sb_GMNB300</strain>
    </source>
</reference>
<dbReference type="InterPro" id="IPR001394">
    <property type="entry name" value="Peptidase_C19_UCH"/>
</dbReference>
<dbReference type="GO" id="GO:0016579">
    <property type="term" value="P:protein deubiquitination"/>
    <property type="evidence" value="ECO:0007669"/>
    <property type="project" value="InterPro"/>
</dbReference>
<comment type="caution">
    <text evidence="3">The sequence shown here is derived from an EMBL/GenBank/DDBJ whole genome shotgun (WGS) entry which is preliminary data.</text>
</comment>
<gene>
    <name evidence="3" type="ORF">FN846DRAFT_788192</name>
</gene>
<accession>A0A5J5EDC5</accession>
<dbReference type="AlphaFoldDB" id="A0A5J5EDC5"/>
<dbReference type="EMBL" id="VXIS01000471">
    <property type="protein sequence ID" value="KAA8893263.1"/>
    <property type="molecule type" value="Genomic_DNA"/>
</dbReference>